<evidence type="ECO:0000256" key="1">
    <source>
        <dbReference type="SAM" id="MobiDB-lite"/>
    </source>
</evidence>
<reference evidence="2 3" key="1">
    <citation type="submission" date="2017-02" db="EMBL/GenBank/DDBJ databases">
        <title>Complete genome sequences of Mycobacterium kansasii strains isolated from rhesus macaques.</title>
        <authorList>
            <person name="Panda A."/>
            <person name="Nagaraj S."/>
            <person name="Zhao X."/>
            <person name="Tettelin H."/>
            <person name="Detolla L.J."/>
        </authorList>
    </citation>
    <scope>NUCLEOTIDE SEQUENCE [LARGE SCALE GENOMIC DNA]</scope>
    <source>
        <strain evidence="2 3">11-3813</strain>
    </source>
</reference>
<accession>A0A1V3XIP1</accession>
<gene>
    <name evidence="2" type="ORF">BZL30_1690</name>
</gene>
<comment type="caution">
    <text evidence="2">The sequence shown here is derived from an EMBL/GenBank/DDBJ whole genome shotgun (WGS) entry which is preliminary data.</text>
</comment>
<evidence type="ECO:0000313" key="2">
    <source>
        <dbReference type="EMBL" id="OOK78978.1"/>
    </source>
</evidence>
<evidence type="ECO:0000313" key="3">
    <source>
        <dbReference type="Proteomes" id="UP000189229"/>
    </source>
</evidence>
<protein>
    <submittedName>
        <fullName evidence="2">Uncharacterized protein</fullName>
    </submittedName>
</protein>
<name>A0A1V3XIP1_MYCKA</name>
<dbReference type="Proteomes" id="UP000189229">
    <property type="component" value="Unassembled WGS sequence"/>
</dbReference>
<proteinExistence type="predicted"/>
<sequence length="38" mass="4226">MAECRRDRRPFDPASCAGNASAHRPQARLQLLLSVLMS</sequence>
<dbReference type="EMBL" id="MVBM01000002">
    <property type="protein sequence ID" value="OOK78978.1"/>
    <property type="molecule type" value="Genomic_DNA"/>
</dbReference>
<organism evidence="2 3">
    <name type="scientific">Mycobacterium kansasii</name>
    <dbReference type="NCBI Taxonomy" id="1768"/>
    <lineage>
        <taxon>Bacteria</taxon>
        <taxon>Bacillati</taxon>
        <taxon>Actinomycetota</taxon>
        <taxon>Actinomycetes</taxon>
        <taxon>Mycobacteriales</taxon>
        <taxon>Mycobacteriaceae</taxon>
        <taxon>Mycobacterium</taxon>
    </lineage>
</organism>
<feature type="region of interest" description="Disordered" evidence="1">
    <location>
        <begin position="1"/>
        <end position="22"/>
    </location>
</feature>
<dbReference type="AlphaFoldDB" id="A0A1V3XIP1"/>
<feature type="compositionally biased region" description="Basic and acidic residues" evidence="1">
    <location>
        <begin position="1"/>
        <end position="11"/>
    </location>
</feature>